<dbReference type="Gene3D" id="3.40.50.1820">
    <property type="entry name" value="alpha/beta hydrolase"/>
    <property type="match status" value="1"/>
</dbReference>
<dbReference type="InterPro" id="IPR029058">
    <property type="entry name" value="AB_hydrolase_fold"/>
</dbReference>
<name>A0A8J2U5P0_9GAMM</name>
<dbReference type="OrthoDB" id="9770528at2"/>
<evidence type="ECO:0000313" key="5">
    <source>
        <dbReference type="Proteomes" id="UP000619743"/>
    </source>
</evidence>
<proteinExistence type="predicted"/>
<feature type="binding site" evidence="2">
    <location>
        <position position="96"/>
    </location>
    <ligand>
        <name>substrate</name>
    </ligand>
</feature>
<comment type="caution">
    <text evidence="4">The sequence shown here is derived from an EMBL/GenBank/DDBJ whole genome shotgun (WGS) entry which is preliminary data.</text>
</comment>
<sequence>MVQRNFDPGYGYTKSQLLAVPAPQEPDGFVEFWQQRYQQVSEHQLNYKVKDTGRTADGFKIYRYKFSSTKDAVIRGWMLVPIESPIRRGFVIGHGYGGCDGPQSHLPFPDAVMMFPSFRGLGQSPHPRISSQPQWHVLHNIQEVDRYVIGSCVEDLWLNISLMLKLFPELAGKLGYMGISFSGGIGALALPWDKRIKKAHFNVPTFGNYQVRLQLPTFGSGFSVQRFFKRHPDVTQKTLSFHDAAIAAKYIRAPMHFACAKNDPVVAPPGQFAIYNAVPKHKQLYWLSHGHAEYPQQQKEDQELLAQLMHFFSDLSS</sequence>
<dbReference type="GO" id="GO:0005976">
    <property type="term" value="P:polysaccharide metabolic process"/>
    <property type="evidence" value="ECO:0007669"/>
    <property type="project" value="TreeGrafter"/>
</dbReference>
<dbReference type="PANTHER" id="PTHR40111:SF1">
    <property type="entry name" value="CEPHALOSPORIN-C DEACETYLASE"/>
    <property type="match status" value="1"/>
</dbReference>
<dbReference type="RefSeq" id="WP_087505867.1">
    <property type="nucleotide sequence ID" value="NZ_BMDX01000010.1"/>
</dbReference>
<dbReference type="InterPro" id="IPR039069">
    <property type="entry name" value="CE7"/>
</dbReference>
<dbReference type="Proteomes" id="UP000619743">
    <property type="component" value="Unassembled WGS sequence"/>
</dbReference>
<evidence type="ECO:0000256" key="1">
    <source>
        <dbReference type="PIRSR" id="PIRSR639069-1"/>
    </source>
</evidence>
<feature type="active site" description="Charge relay system" evidence="1">
    <location>
        <position position="263"/>
    </location>
</feature>
<evidence type="ECO:0000313" key="4">
    <source>
        <dbReference type="EMBL" id="GGA79638.1"/>
    </source>
</evidence>
<evidence type="ECO:0000259" key="3">
    <source>
        <dbReference type="Pfam" id="PF05448"/>
    </source>
</evidence>
<accession>A0A8J2U5P0</accession>
<dbReference type="InterPro" id="IPR008391">
    <property type="entry name" value="AXE1_dom"/>
</dbReference>
<feature type="domain" description="Acetyl xylan esterase" evidence="3">
    <location>
        <begin position="23"/>
        <end position="302"/>
    </location>
</feature>
<gene>
    <name evidence="4" type="ORF">GCM10011369_22010</name>
</gene>
<dbReference type="PANTHER" id="PTHR40111">
    <property type="entry name" value="CEPHALOSPORIN-C DEACETYLASE"/>
    <property type="match status" value="1"/>
</dbReference>
<feature type="active site" description="Charge relay system" evidence="1">
    <location>
        <position position="291"/>
    </location>
</feature>
<protein>
    <submittedName>
        <fullName evidence="4">Deacetylase</fullName>
    </submittedName>
</protein>
<dbReference type="Pfam" id="PF05448">
    <property type="entry name" value="AXE1"/>
    <property type="match status" value="1"/>
</dbReference>
<evidence type="ECO:0000256" key="2">
    <source>
        <dbReference type="PIRSR" id="PIRSR639069-2"/>
    </source>
</evidence>
<dbReference type="GO" id="GO:0052689">
    <property type="term" value="F:carboxylic ester hydrolase activity"/>
    <property type="evidence" value="ECO:0007669"/>
    <property type="project" value="TreeGrafter"/>
</dbReference>
<feature type="active site" description="Nucleophile" evidence="1">
    <location>
        <position position="180"/>
    </location>
</feature>
<organism evidence="4 5">
    <name type="scientific">Neiella marina</name>
    <dbReference type="NCBI Taxonomy" id="508461"/>
    <lineage>
        <taxon>Bacteria</taxon>
        <taxon>Pseudomonadati</taxon>
        <taxon>Pseudomonadota</taxon>
        <taxon>Gammaproteobacteria</taxon>
        <taxon>Alteromonadales</taxon>
        <taxon>Echinimonadaceae</taxon>
        <taxon>Neiella</taxon>
    </lineage>
</organism>
<dbReference type="SUPFAM" id="SSF53474">
    <property type="entry name" value="alpha/beta-Hydrolases"/>
    <property type="match status" value="1"/>
</dbReference>
<reference evidence="5" key="1">
    <citation type="journal article" date="2019" name="Int. J. Syst. Evol. Microbiol.">
        <title>The Global Catalogue of Microorganisms (GCM) 10K type strain sequencing project: providing services to taxonomists for standard genome sequencing and annotation.</title>
        <authorList>
            <consortium name="The Broad Institute Genomics Platform"/>
            <consortium name="The Broad Institute Genome Sequencing Center for Infectious Disease"/>
            <person name="Wu L."/>
            <person name="Ma J."/>
        </authorList>
    </citation>
    <scope>NUCLEOTIDE SEQUENCE [LARGE SCALE GENOMIC DNA]</scope>
    <source>
        <strain evidence="5">CGMCC 1.10130</strain>
    </source>
</reference>
<keyword evidence="5" id="KW-1185">Reference proteome</keyword>
<dbReference type="EMBL" id="BMDX01000010">
    <property type="protein sequence ID" value="GGA79638.1"/>
    <property type="molecule type" value="Genomic_DNA"/>
</dbReference>
<dbReference type="AlphaFoldDB" id="A0A8J2U5P0"/>